<dbReference type="InterPro" id="IPR000523">
    <property type="entry name" value="Mg_chelatse_chII-like_cat_dom"/>
</dbReference>
<feature type="domain" description="AAA+ ATPase" evidence="2">
    <location>
        <begin position="215"/>
        <end position="396"/>
    </location>
</feature>
<organism evidence="3 4">
    <name type="scientific">Dorea hominis</name>
    <dbReference type="NCBI Taxonomy" id="2763040"/>
    <lineage>
        <taxon>Bacteria</taxon>
        <taxon>Bacillati</taxon>
        <taxon>Bacillota</taxon>
        <taxon>Clostridia</taxon>
        <taxon>Lachnospirales</taxon>
        <taxon>Lachnospiraceae</taxon>
        <taxon>Dorea</taxon>
    </lineage>
</organism>
<dbReference type="RefSeq" id="WP_117538149.1">
    <property type="nucleotide sequence ID" value="NZ_JACOOY010000001.1"/>
</dbReference>
<name>A0ABR7ERH9_9FIRM</name>
<dbReference type="InterPro" id="IPR027417">
    <property type="entry name" value="P-loop_NTPase"/>
</dbReference>
<dbReference type="SUPFAM" id="SSF54211">
    <property type="entry name" value="Ribosomal protein S5 domain 2-like"/>
    <property type="match status" value="1"/>
</dbReference>
<dbReference type="InterPro" id="IPR025158">
    <property type="entry name" value="Mg_chelat-rel_C"/>
</dbReference>
<sequence>MGVCIVNSAVIQGVEAKMIQVEADVSNGLPVFHMVGYLSGEVREAAERVRTAIRNSGIVLPPKKIIVNLAPGSIRKKGTAFDLPIALSIMAALEIFPEERLRDVMVAGELGLDGSVQKVSGILPIVQKAGREGFKCCIVPEQNAAEGALVEKITVYGVNSLEEVCSYLKGEKKLEPAMCKDARECGRLLDSELLDYSEIQGQEIVKRAATVAVAGGHNLLLVGPPGSGKTMAAKRIPTILPKPSLEESMEVTSLYSVVGKVEETHPLMLGRPFREVHHTVTKAALIGGGNYPVPGEISLAHGGVLFLDELAEFKKSVLEVLRQPLEEQKIHLARNQANYTFPADFMLVAAMNPCPCGNYPAQTCTCTPQQIQNYLARISQPFLDRLDICIETPRVDYAALHTQQKQERSVDIRARVCAAREIQKKRYEGLPFSVNARLGAKEIRKHCVLDAVTEQIMEQAFCTLGLTARTYHKILRVARTIADLAGSEVITPAHIKEAIGYRTVDKKYWGKGL</sequence>
<dbReference type="Proteomes" id="UP000647235">
    <property type="component" value="Unassembled WGS sequence"/>
</dbReference>
<dbReference type="Gene3D" id="3.40.50.300">
    <property type="entry name" value="P-loop containing nucleotide triphosphate hydrolases"/>
    <property type="match status" value="1"/>
</dbReference>
<gene>
    <name evidence="3" type="ORF">H8S07_01360</name>
</gene>
<dbReference type="SUPFAM" id="SSF52540">
    <property type="entry name" value="P-loop containing nucleoside triphosphate hydrolases"/>
    <property type="match status" value="1"/>
</dbReference>
<accession>A0ABR7ERH9</accession>
<dbReference type="Pfam" id="PF13541">
    <property type="entry name" value="ChlI"/>
    <property type="match status" value="1"/>
</dbReference>
<dbReference type="InterPro" id="IPR045006">
    <property type="entry name" value="CHLI-like"/>
</dbReference>
<dbReference type="InterPro" id="IPR003593">
    <property type="entry name" value="AAA+_ATPase"/>
</dbReference>
<dbReference type="PANTHER" id="PTHR32039:SF7">
    <property type="entry name" value="COMPETENCE PROTEIN COMM"/>
    <property type="match status" value="1"/>
</dbReference>
<proteinExistence type="inferred from homology"/>
<evidence type="ECO:0000256" key="1">
    <source>
        <dbReference type="ARBA" id="ARBA00006354"/>
    </source>
</evidence>
<dbReference type="SMART" id="SM00382">
    <property type="entry name" value="AAA"/>
    <property type="match status" value="1"/>
</dbReference>
<dbReference type="InterPro" id="IPR014721">
    <property type="entry name" value="Ribsml_uS5_D2-typ_fold_subgr"/>
</dbReference>
<comment type="similarity">
    <text evidence="1">Belongs to the Mg-chelatase subunits D/I family. ComM subfamily.</text>
</comment>
<dbReference type="EMBL" id="JACOOY010000001">
    <property type="protein sequence ID" value="MBC5663935.1"/>
    <property type="molecule type" value="Genomic_DNA"/>
</dbReference>
<dbReference type="InterPro" id="IPR004482">
    <property type="entry name" value="Mg_chelat-rel"/>
</dbReference>
<comment type="caution">
    <text evidence="3">The sequence shown here is derived from an EMBL/GenBank/DDBJ whole genome shotgun (WGS) entry which is preliminary data.</text>
</comment>
<keyword evidence="4" id="KW-1185">Reference proteome</keyword>
<dbReference type="Pfam" id="PF01078">
    <property type="entry name" value="Mg_chelatase"/>
    <property type="match status" value="1"/>
</dbReference>
<protein>
    <submittedName>
        <fullName evidence="3">YifB family Mg chelatase-like AAA ATPase</fullName>
    </submittedName>
</protein>
<dbReference type="Gene3D" id="3.30.230.10">
    <property type="match status" value="1"/>
</dbReference>
<reference evidence="3 4" key="1">
    <citation type="submission" date="2020-08" db="EMBL/GenBank/DDBJ databases">
        <title>Genome public.</title>
        <authorList>
            <person name="Liu C."/>
            <person name="Sun Q."/>
        </authorList>
    </citation>
    <scope>NUCLEOTIDE SEQUENCE [LARGE SCALE GENOMIC DNA]</scope>
    <source>
        <strain evidence="3 4">NSJ-36</strain>
    </source>
</reference>
<evidence type="ECO:0000313" key="3">
    <source>
        <dbReference type="EMBL" id="MBC5663935.1"/>
    </source>
</evidence>
<dbReference type="InterPro" id="IPR020568">
    <property type="entry name" value="Ribosomal_Su5_D2-typ_SF"/>
</dbReference>
<dbReference type="NCBIfam" id="TIGR00368">
    <property type="entry name" value="YifB family Mg chelatase-like AAA ATPase"/>
    <property type="match status" value="1"/>
</dbReference>
<dbReference type="PANTHER" id="PTHR32039">
    <property type="entry name" value="MAGNESIUM-CHELATASE SUBUNIT CHLI"/>
    <property type="match status" value="1"/>
</dbReference>
<evidence type="ECO:0000259" key="2">
    <source>
        <dbReference type="SMART" id="SM00382"/>
    </source>
</evidence>
<dbReference type="Pfam" id="PF13335">
    <property type="entry name" value="Mg_chelatase_C"/>
    <property type="match status" value="1"/>
</dbReference>
<evidence type="ECO:0000313" key="4">
    <source>
        <dbReference type="Proteomes" id="UP000647235"/>
    </source>
</evidence>